<evidence type="ECO:0000313" key="1">
    <source>
        <dbReference type="EMBL" id="KAK8839598.1"/>
    </source>
</evidence>
<accession>A0ABR2H130</accession>
<protein>
    <submittedName>
        <fullName evidence="1">Uncharacterized protein</fullName>
    </submittedName>
</protein>
<dbReference type="Proteomes" id="UP001470230">
    <property type="component" value="Unassembled WGS sequence"/>
</dbReference>
<reference evidence="1 2" key="1">
    <citation type="submission" date="2024-04" db="EMBL/GenBank/DDBJ databases">
        <title>Tritrichomonas musculus Genome.</title>
        <authorList>
            <person name="Alves-Ferreira E."/>
            <person name="Grigg M."/>
            <person name="Lorenzi H."/>
            <person name="Galac M."/>
        </authorList>
    </citation>
    <scope>NUCLEOTIDE SEQUENCE [LARGE SCALE GENOMIC DNA]</scope>
    <source>
        <strain evidence="1 2">EAF2021</strain>
    </source>
</reference>
<proteinExistence type="predicted"/>
<name>A0ABR2H130_9EUKA</name>
<dbReference type="EMBL" id="JAPFFF010000051">
    <property type="protein sequence ID" value="KAK8839598.1"/>
    <property type="molecule type" value="Genomic_DNA"/>
</dbReference>
<evidence type="ECO:0000313" key="2">
    <source>
        <dbReference type="Proteomes" id="UP001470230"/>
    </source>
</evidence>
<sequence>MIKKISYPELFDPFKDLFYSPNNSYLNIVINIIGKPNIEICSCIDLFNKHVDIMIEFASKISNHAFQFFDQNPQNKIDLILYDLNRICNAQKFSREAFNNFSTEEDSIRLIKRLLDTFYVNHKDVITNQCNSIFKDYYLEFSTFDDFTKNDGSLFLPLLQRLKLKVFQELDGQIYPPLKKNSIEDLHKIFNKAGVPFILDDKSLEQYDETVIAVQIQNILKKFNPQYLDKIVQKKLSTSENKDEPLLLRMMNAIGSRNGLHYESIESILKVKKLQHFIECIQCKPIPKNDIKITSNNLSEIELESKFNAIIQYLRKEREIFKVLLFDFRDEEKKKHSAVLLAQNIIDLFYIKESKSDVIKRCDDLIGSKVPIKSIESFKDKKAFFILSHFYRYGNINIEGKNGTFFTFESLKEKFKEYRIPLVVTEDCFTDLKFNKRFIFYQLYLIFDISRFKFFLSICEKMIKSVNALQKMSHIRISEIMLNITPKLNCLKKKLNRKEESDEMIHSYFSSRVKHKHNLINEAIQKLNDLKAGAISKLNNFESIKDKALDFWSLSTQSVKLEKKFKFDLGLKLVIPDKLSEQDDVITLMNEDIKRIEPFFKSQDVVSLDISKLPNENINSCPSFNLNYPQVDKFAYPTLDAVQYPQIDNPLFDNASCPLFKNIQNYQVKYEKLYKFFIYNAENKRWEFNVDDFNSFAVDYDLFKSKVYLVLFLNSMQNDLIELNSNFIKDKYPNLTENEIFVYALFHEGYRNSNNAKPIFLLLHVPQILPNIDLIIMQIYIYLFSISAIQIVIPSNGRAFYCQFEFTQFIFNVAKCLNLRLNFESKLLFLKDEPGYTKDDMITINGSFISKIIEKLPTSNLCPTDFKCKNERFHNCLNKLTVNFKFKSFFDLKYQFDHYRHYELSNLYILLKMQPQTEMNRILNDVINNRAIHLNTERSNLILFDEFACFTPGDDFIFTQKYRNILCERIKKDSFVPDKLLSELKKVSEDLINKLEKIIKSQNYWSQNDITIIKDSYSSLIDEVFNDIIFICGFGRLGDFVYKNYLDILSRQKEDDLKSINKIFDDYYKKIGENVERNRDFRSYFNKSPRYIINEVENMRSIEVIVKEGGIDTEIEQDF</sequence>
<comment type="caution">
    <text evidence="1">The sequence shown here is derived from an EMBL/GenBank/DDBJ whole genome shotgun (WGS) entry which is preliminary data.</text>
</comment>
<organism evidence="1 2">
    <name type="scientific">Tritrichomonas musculus</name>
    <dbReference type="NCBI Taxonomy" id="1915356"/>
    <lineage>
        <taxon>Eukaryota</taxon>
        <taxon>Metamonada</taxon>
        <taxon>Parabasalia</taxon>
        <taxon>Tritrichomonadida</taxon>
        <taxon>Tritrichomonadidae</taxon>
        <taxon>Tritrichomonas</taxon>
    </lineage>
</organism>
<keyword evidence="2" id="KW-1185">Reference proteome</keyword>
<gene>
    <name evidence="1" type="ORF">M9Y10_031961</name>
</gene>